<dbReference type="RefSeq" id="WP_248427389.1">
    <property type="nucleotide sequence ID" value="NZ_JALNUB010000001.1"/>
</dbReference>
<dbReference type="SUPFAM" id="SSF48452">
    <property type="entry name" value="TPR-like"/>
    <property type="match status" value="2"/>
</dbReference>
<proteinExistence type="predicted"/>
<evidence type="ECO:0000259" key="5">
    <source>
        <dbReference type="PROSITE" id="PS01124"/>
    </source>
</evidence>
<protein>
    <submittedName>
        <fullName evidence="6">AraC family transcriptional regulator</fullName>
    </submittedName>
</protein>
<comment type="caution">
    <text evidence="6">The sequence shown here is derived from an EMBL/GenBank/DDBJ whole genome shotgun (WGS) entry which is preliminary data.</text>
</comment>
<evidence type="ECO:0000313" key="6">
    <source>
        <dbReference type="EMBL" id="MCK8140685.1"/>
    </source>
</evidence>
<evidence type="ECO:0000256" key="2">
    <source>
        <dbReference type="ARBA" id="ARBA00023125"/>
    </source>
</evidence>
<dbReference type="SMART" id="SM00028">
    <property type="entry name" value="TPR"/>
    <property type="match status" value="3"/>
</dbReference>
<dbReference type="GO" id="GO:0003700">
    <property type="term" value="F:DNA-binding transcription factor activity"/>
    <property type="evidence" value="ECO:0007669"/>
    <property type="project" value="InterPro"/>
</dbReference>
<evidence type="ECO:0000256" key="4">
    <source>
        <dbReference type="SAM" id="Phobius"/>
    </source>
</evidence>
<dbReference type="AlphaFoldDB" id="A0A9X1XN63"/>
<evidence type="ECO:0000256" key="3">
    <source>
        <dbReference type="ARBA" id="ARBA00023163"/>
    </source>
</evidence>
<dbReference type="PANTHER" id="PTHR43280">
    <property type="entry name" value="ARAC-FAMILY TRANSCRIPTIONAL REGULATOR"/>
    <property type="match status" value="1"/>
</dbReference>
<dbReference type="EMBL" id="JALNUB010000001">
    <property type="protein sequence ID" value="MCK8140685.1"/>
    <property type="molecule type" value="Genomic_DNA"/>
</dbReference>
<dbReference type="Proteomes" id="UP001139260">
    <property type="component" value="Unassembled WGS sequence"/>
</dbReference>
<reference evidence="6" key="1">
    <citation type="submission" date="2022-04" db="EMBL/GenBank/DDBJ databases">
        <title>Flavobacterium pygoscelis sp. nov. isolated from Chinstrap chick (Pygoscelis antarcticus).</title>
        <authorList>
            <person name="Irgang R."/>
            <person name="Poblete-Morales M."/>
            <person name="Avendano-Herrera R."/>
        </authorList>
    </citation>
    <scope>NUCLEOTIDE SEQUENCE</scope>
    <source>
        <strain evidence="6">I-SCBP12n</strain>
    </source>
</reference>
<dbReference type="SUPFAM" id="SSF46689">
    <property type="entry name" value="Homeodomain-like"/>
    <property type="match status" value="1"/>
</dbReference>
<dbReference type="GO" id="GO:0043565">
    <property type="term" value="F:sequence-specific DNA binding"/>
    <property type="evidence" value="ECO:0007669"/>
    <property type="project" value="InterPro"/>
</dbReference>
<dbReference type="InterPro" id="IPR019734">
    <property type="entry name" value="TPR_rpt"/>
</dbReference>
<keyword evidence="4" id="KW-1133">Transmembrane helix</keyword>
<feature type="transmembrane region" description="Helical" evidence="4">
    <location>
        <begin position="391"/>
        <end position="414"/>
    </location>
</feature>
<dbReference type="InterPro" id="IPR011990">
    <property type="entry name" value="TPR-like_helical_dom_sf"/>
</dbReference>
<dbReference type="PANTHER" id="PTHR43280:SF2">
    <property type="entry name" value="HTH-TYPE TRANSCRIPTIONAL REGULATOR EXSA"/>
    <property type="match status" value="1"/>
</dbReference>
<dbReference type="InterPro" id="IPR009057">
    <property type="entry name" value="Homeodomain-like_sf"/>
</dbReference>
<dbReference type="Gene3D" id="1.25.40.10">
    <property type="entry name" value="Tetratricopeptide repeat domain"/>
    <property type="match status" value="2"/>
</dbReference>
<dbReference type="Pfam" id="PF12833">
    <property type="entry name" value="HTH_18"/>
    <property type="match status" value="1"/>
</dbReference>
<evidence type="ECO:0000256" key="1">
    <source>
        <dbReference type="ARBA" id="ARBA00023015"/>
    </source>
</evidence>
<gene>
    <name evidence="6" type="ORF">MW871_02140</name>
</gene>
<evidence type="ECO:0000313" key="7">
    <source>
        <dbReference type="Proteomes" id="UP001139260"/>
    </source>
</evidence>
<keyword evidence="3" id="KW-0804">Transcription</keyword>
<sequence length="576" mass="67626">MRYLFYCFFLMITVSYSQSKSNLSEQEYTIIKNKIRLLSSSNIDSAFIYTDKLETSNNHLHQAFAQGTKSYLYQIKGDVQNSKFSLDRAYESLKKISSSKDKIEMNAYLLNCGGLSSWKRGDFSHALDQFQEGRKLSISINDRVQALKFNINIGLINNEVGNYKEAISISKQSDLMIDKMRYLFSDEQFNMYKSAINLNLGKYYEDFYKSKIDKTEYLDSAQFYYVKAIIYSKSLDYNKMLAQMNLANIYYLKKNFSEAEKGYQSILNSSKENGFFLEYSKIIYNLGDLYYYKKEYKQSLVYFKKVDSIYYADKANPIEFLKSNYYQAKIYQALKNQEEAAKYSEIYLENYEKNEFKLNKEIAEVNFKKSKEQLKTEMKIIQEDYKYKKNLTILVVLVLCVLVVFLGFLAVRGFKKKKIAERKVADLIEEYRMNRINSEKEIIINQEIVKNTSTVISIEKENEILEKLKFLEKKLEYLKPDFTQQSAAKKIKTNTSYLSSVVNNHYNKTFSEYLNELRINYVIEEMISNATYRKYSTQAIAESVGFKNAVSFTKSFNKRTGVTPIQFIKGLEKEIV</sequence>
<dbReference type="Gene3D" id="1.10.10.60">
    <property type="entry name" value="Homeodomain-like"/>
    <property type="match status" value="2"/>
</dbReference>
<dbReference type="SMART" id="SM00342">
    <property type="entry name" value="HTH_ARAC"/>
    <property type="match status" value="1"/>
</dbReference>
<keyword evidence="1" id="KW-0805">Transcription regulation</keyword>
<organism evidence="6 7">
    <name type="scientific">Flavobacterium pygoscelis</name>
    <dbReference type="NCBI Taxonomy" id="2893176"/>
    <lineage>
        <taxon>Bacteria</taxon>
        <taxon>Pseudomonadati</taxon>
        <taxon>Bacteroidota</taxon>
        <taxon>Flavobacteriia</taxon>
        <taxon>Flavobacteriales</taxon>
        <taxon>Flavobacteriaceae</taxon>
        <taxon>Flavobacterium</taxon>
    </lineage>
</organism>
<dbReference type="InterPro" id="IPR018060">
    <property type="entry name" value="HTH_AraC"/>
</dbReference>
<keyword evidence="4" id="KW-0472">Membrane</keyword>
<keyword evidence="7" id="KW-1185">Reference proteome</keyword>
<keyword evidence="2" id="KW-0238">DNA-binding</keyword>
<accession>A0A9X1XN63</accession>
<keyword evidence="4" id="KW-0812">Transmembrane</keyword>
<dbReference type="PROSITE" id="PS01124">
    <property type="entry name" value="HTH_ARAC_FAMILY_2"/>
    <property type="match status" value="1"/>
</dbReference>
<feature type="domain" description="HTH araC/xylS-type" evidence="5">
    <location>
        <begin position="465"/>
        <end position="570"/>
    </location>
</feature>
<name>A0A9X1XN63_9FLAO</name>